<evidence type="ECO:0000256" key="2">
    <source>
        <dbReference type="ARBA" id="ARBA00004393"/>
    </source>
</evidence>
<dbReference type="PROSITE" id="PS50835">
    <property type="entry name" value="IG_LIKE"/>
    <property type="match status" value="5"/>
</dbReference>
<dbReference type="FunFam" id="2.60.40.10:FF:001070">
    <property type="entry name" value="Prostaglandin F2 receptor inhibitor"/>
    <property type="match status" value="1"/>
</dbReference>
<sequence>MGRLAPRPLLLALLSLALCRGRVVRVPAGSLVRVVGTELVIPCNVSDYDGPSEQNFDWSFLASGSSFVELASTWEVGFPAQLYRERLQRGDIVLRRTANDAVELHIKNVQPSDQGHYKCSTPSTDATVQGNYEDTVQVKVVPDALRVAAGPQPSPGPSLREGEPFELRCSASTASPLHTHLALLWEVWRGPAHRSILSLTHEGRLRPGLGYEQRYRSGDVRLDTVGSDGYRLSVSRALASDQGSYRCIVSEWIGEQGNWQEIQEKAVDVATVVIQPTVLRAAVARNVSVAEGKELDLTCNITTDRADDVRPAVTWYFSRTPDSTLPGPHVLARLDHDSLVHSSPHMALSHVDARSYHLLVRDVSKENAGYYFCHVALWTPGHNRSWHKVAEAMSAPAAVAVTWLEPDYQVYLNASKVPEFSDDLTELECRIVDVGSIEVSVRFTVSWYYRVNRRSDDVVTSELLAVMNGDWTLKYGERSKQRAQDGDFIFSKEHTDTFNFRIQRTTEEDRGNYYCVVSAWTKQRNNSWVKRKDVFSKPVSIFWASEGPIFNASVHSDAPSVIRGDLIKLFCIITVEGAALDPDDMAFDVSWFAVHSFGLDKAPVLLSSLDRKGIVNTAQRDWKSGLSLERVSVLEFLLQVHGSEDQDFGNYYCFVTPWVKSPTGSWQKEAEIQSKPIFITVKMDVLNAFKYPLLIGVGLSTVIGLLSCLIGYCSSHWCCKKEVQETRRERRRLMSMEMD</sequence>
<keyword evidence="11" id="KW-1015">Disulfide bond</keyword>
<dbReference type="AlphaFoldDB" id="A0A8B8YY72"/>
<evidence type="ECO:0000256" key="11">
    <source>
        <dbReference type="ARBA" id="ARBA00023157"/>
    </source>
</evidence>
<evidence type="ECO:0000256" key="9">
    <source>
        <dbReference type="ARBA" id="ARBA00023034"/>
    </source>
</evidence>
<keyword evidence="7" id="KW-0256">Endoplasmic reticulum</keyword>
<dbReference type="GO" id="GO:0005794">
    <property type="term" value="C:Golgi apparatus"/>
    <property type="evidence" value="ECO:0007669"/>
    <property type="project" value="UniProtKB-SubCell"/>
</dbReference>
<evidence type="ECO:0000256" key="6">
    <source>
        <dbReference type="ARBA" id="ARBA00022737"/>
    </source>
</evidence>
<dbReference type="Gene3D" id="2.60.40.10">
    <property type="entry name" value="Immunoglobulins"/>
    <property type="match status" value="4"/>
</dbReference>
<dbReference type="GO" id="GO:0005789">
    <property type="term" value="C:endoplasmic reticulum membrane"/>
    <property type="evidence" value="ECO:0007669"/>
    <property type="project" value="UniProtKB-SubCell"/>
</dbReference>
<evidence type="ECO:0000256" key="19">
    <source>
        <dbReference type="ARBA" id="ARBA00083486"/>
    </source>
</evidence>
<dbReference type="SMART" id="SM00406">
    <property type="entry name" value="IGv"/>
    <property type="match status" value="2"/>
</dbReference>
<feature type="domain" description="Ig-like" evidence="23">
    <location>
        <begin position="8"/>
        <end position="129"/>
    </location>
</feature>
<dbReference type="PANTHER" id="PTHR12207:SF3">
    <property type="entry name" value="PROSTAGLANDIN F2 RECEPTOR NEGATIVE REGULATOR"/>
    <property type="match status" value="1"/>
</dbReference>
<dbReference type="FunFam" id="2.60.40.10:FF:000191">
    <property type="entry name" value="Immunoglobulin superfamily member 3"/>
    <property type="match status" value="1"/>
</dbReference>
<dbReference type="InterPro" id="IPR007110">
    <property type="entry name" value="Ig-like_dom"/>
</dbReference>
<evidence type="ECO:0000256" key="5">
    <source>
        <dbReference type="ARBA" id="ARBA00022729"/>
    </source>
</evidence>
<dbReference type="SUPFAM" id="SSF48726">
    <property type="entry name" value="Immunoglobulin"/>
    <property type="match status" value="4"/>
</dbReference>
<dbReference type="InterPro" id="IPR051102">
    <property type="entry name" value="IgSF_V-set/TM_domain"/>
</dbReference>
<feature type="domain" description="Ig-like" evidence="23">
    <location>
        <begin position="276"/>
        <end position="375"/>
    </location>
</feature>
<feature type="chain" id="PRO_5034205073" description="Prostaglandin F2 receptor negative regulator" evidence="22">
    <location>
        <begin position="22"/>
        <end position="739"/>
    </location>
</feature>
<feature type="domain" description="Ig-like" evidence="23">
    <location>
        <begin position="142"/>
        <end position="268"/>
    </location>
</feature>
<comment type="subcellular location">
    <subcellularLocation>
        <location evidence="1">Endoplasmic reticulum membrane</location>
        <topology evidence="1">Single-pass type I membrane protein</topology>
    </subcellularLocation>
    <subcellularLocation>
        <location evidence="2">Golgi apparatus</location>
        <location evidence="2">trans-Golgi network membrane</location>
        <topology evidence="2">Single-pass type I membrane protein</topology>
    </subcellularLocation>
</comment>
<organism evidence="24 25">
    <name type="scientific">Balaenoptera musculus</name>
    <name type="common">Blue whale</name>
    <dbReference type="NCBI Taxonomy" id="9771"/>
    <lineage>
        <taxon>Eukaryota</taxon>
        <taxon>Metazoa</taxon>
        <taxon>Chordata</taxon>
        <taxon>Craniata</taxon>
        <taxon>Vertebrata</taxon>
        <taxon>Euteleostomi</taxon>
        <taxon>Mammalia</taxon>
        <taxon>Eutheria</taxon>
        <taxon>Laurasiatheria</taxon>
        <taxon>Artiodactyla</taxon>
        <taxon>Whippomorpha</taxon>
        <taxon>Cetacea</taxon>
        <taxon>Mysticeti</taxon>
        <taxon>Balaenopteridae</taxon>
        <taxon>Balaenoptera</taxon>
    </lineage>
</organism>
<evidence type="ECO:0000256" key="17">
    <source>
        <dbReference type="ARBA" id="ARBA00075835"/>
    </source>
</evidence>
<dbReference type="PANTHER" id="PTHR12207">
    <property type="entry name" value="V-SET AND TRANSMEMBRANE DOMAIN-CONTAINING PROTEIN"/>
    <property type="match status" value="1"/>
</dbReference>
<dbReference type="CTD" id="5738"/>
<evidence type="ECO:0000256" key="14">
    <source>
        <dbReference type="ARBA" id="ARBA00056088"/>
    </source>
</evidence>
<feature type="signal peptide" evidence="22">
    <location>
        <begin position="1"/>
        <end position="21"/>
    </location>
</feature>
<dbReference type="InterPro" id="IPR013106">
    <property type="entry name" value="Ig_V-set"/>
</dbReference>
<evidence type="ECO:0000256" key="12">
    <source>
        <dbReference type="ARBA" id="ARBA00023180"/>
    </source>
</evidence>
<evidence type="ECO:0000256" key="13">
    <source>
        <dbReference type="ARBA" id="ARBA00023319"/>
    </source>
</evidence>
<dbReference type="InterPro" id="IPR036179">
    <property type="entry name" value="Ig-like_dom_sf"/>
</dbReference>
<keyword evidence="8 21" id="KW-1133">Transmembrane helix</keyword>
<evidence type="ECO:0000256" key="18">
    <source>
        <dbReference type="ARBA" id="ARBA00078281"/>
    </source>
</evidence>
<dbReference type="FunFam" id="2.60.40.10:FF:000854">
    <property type="entry name" value="Prostaglandin F2 receptor negative regulator"/>
    <property type="match status" value="1"/>
</dbReference>
<evidence type="ECO:0000256" key="16">
    <source>
        <dbReference type="ARBA" id="ARBA00073852"/>
    </source>
</evidence>
<evidence type="ECO:0000256" key="10">
    <source>
        <dbReference type="ARBA" id="ARBA00023136"/>
    </source>
</evidence>
<comment type="subunit">
    <text evidence="15">Interacts with CD9 and CD81. Part of a complex composed of CD9, CD81 and IGSF8. Also seems to interact with CD63, CD82 and CD151.</text>
</comment>
<dbReference type="InterPro" id="IPR003599">
    <property type="entry name" value="Ig_sub"/>
</dbReference>
<evidence type="ECO:0000256" key="22">
    <source>
        <dbReference type="SAM" id="SignalP"/>
    </source>
</evidence>
<accession>A0A8B8YY72</accession>
<dbReference type="FunFam" id="2.60.40.10:FF:002026">
    <property type="entry name" value="Prostaglandin F2 receptor inhibitor"/>
    <property type="match status" value="1"/>
</dbReference>
<keyword evidence="10 21" id="KW-0472">Membrane</keyword>
<dbReference type="FunFam" id="2.60.40.10:FF:000995">
    <property type="entry name" value="prostaglandin F2 receptor negative regulator"/>
    <property type="match status" value="1"/>
</dbReference>
<dbReference type="GeneID" id="118903602"/>
<keyword evidence="25" id="KW-0675">Receptor</keyword>
<evidence type="ECO:0000259" key="23">
    <source>
        <dbReference type="PROSITE" id="PS50835"/>
    </source>
</evidence>
<keyword evidence="24" id="KW-1185">Reference proteome</keyword>
<evidence type="ECO:0000256" key="3">
    <source>
        <dbReference type="ARBA" id="ARBA00022553"/>
    </source>
</evidence>
<feature type="transmembrane region" description="Helical" evidence="21">
    <location>
        <begin position="691"/>
        <end position="712"/>
    </location>
</feature>
<evidence type="ECO:0000256" key="21">
    <source>
        <dbReference type="SAM" id="Phobius"/>
    </source>
</evidence>
<keyword evidence="6" id="KW-0677">Repeat</keyword>
<proteinExistence type="predicted"/>
<gene>
    <name evidence="25" type="primary">PTGFRN</name>
</gene>
<evidence type="ECO:0000313" key="25">
    <source>
        <dbReference type="RefSeq" id="XP_036724725.1"/>
    </source>
</evidence>
<protein>
    <recommendedName>
        <fullName evidence="16">Prostaglandin F2 receptor negative regulator</fullName>
    </recommendedName>
    <alternativeName>
        <fullName evidence="17">CD9 partner 1</fullName>
    </alternativeName>
    <alternativeName>
        <fullName evidence="18">Glu-Trp-Ile EWI motif-containing protein F</fullName>
    </alternativeName>
    <alternativeName>
        <fullName evidence="20">Prostaglandin F2-alpha receptor regulatory protein</fullName>
    </alternativeName>
    <alternativeName>
        <fullName evidence="19">Prostaglandin F2-alpha receptor-associated protein</fullName>
    </alternativeName>
</protein>
<name>A0A8B8YY72_BALMU</name>
<keyword evidence="9" id="KW-0333">Golgi apparatus</keyword>
<keyword evidence="12" id="KW-0325">Glycoprotein</keyword>
<comment type="function">
    <text evidence="14">Inhibits the binding of prostaglandin F2-alpha (PGF2-alpha) to its specific FP receptor, by decreasing the receptor number rather than the affinity constant. Functional coupling with the prostaglandin F2-alpha receptor seems to occur. In myoblasts, associates with tetraspanins CD9 and CD81 to prevent myotube fusion during muscle regeneration.</text>
</comment>
<evidence type="ECO:0000313" key="24">
    <source>
        <dbReference type="Proteomes" id="UP000694857"/>
    </source>
</evidence>
<dbReference type="InterPro" id="IPR013783">
    <property type="entry name" value="Ig-like_fold"/>
</dbReference>
<evidence type="ECO:0000256" key="7">
    <source>
        <dbReference type="ARBA" id="ARBA00022824"/>
    </source>
</evidence>
<dbReference type="Proteomes" id="UP000694857">
    <property type="component" value="Chromosome 1"/>
</dbReference>
<dbReference type="CDD" id="cd00099">
    <property type="entry name" value="IgV"/>
    <property type="match status" value="1"/>
</dbReference>
<keyword evidence="5 22" id="KW-0732">Signal</keyword>
<reference evidence="25" key="1">
    <citation type="submission" date="2025-08" db="UniProtKB">
        <authorList>
            <consortium name="RefSeq"/>
        </authorList>
    </citation>
    <scope>IDENTIFICATION</scope>
    <source>
        <tissue evidence="25">Epidermis and Blubber</tissue>
    </source>
</reference>
<evidence type="ECO:0000256" key="8">
    <source>
        <dbReference type="ARBA" id="ARBA00022989"/>
    </source>
</evidence>
<feature type="domain" description="Ig-like" evidence="23">
    <location>
        <begin position="406"/>
        <end position="527"/>
    </location>
</feature>
<evidence type="ECO:0000256" key="1">
    <source>
        <dbReference type="ARBA" id="ARBA00004115"/>
    </source>
</evidence>
<evidence type="ECO:0000256" key="20">
    <source>
        <dbReference type="ARBA" id="ARBA00084035"/>
    </source>
</evidence>
<keyword evidence="13" id="KW-0393">Immunoglobulin domain</keyword>
<dbReference type="RefSeq" id="XP_036724725.1">
    <property type="nucleotide sequence ID" value="XM_036868830.1"/>
</dbReference>
<dbReference type="SMART" id="SM00409">
    <property type="entry name" value="IG"/>
    <property type="match status" value="5"/>
</dbReference>
<dbReference type="Pfam" id="PF07686">
    <property type="entry name" value="V-set"/>
    <property type="match status" value="2"/>
</dbReference>
<keyword evidence="4 21" id="KW-0812">Transmembrane</keyword>
<keyword evidence="3" id="KW-0597">Phosphoprotein</keyword>
<feature type="domain" description="Ig-like" evidence="23">
    <location>
        <begin position="548"/>
        <end position="673"/>
    </location>
</feature>
<evidence type="ECO:0000256" key="15">
    <source>
        <dbReference type="ARBA" id="ARBA00062189"/>
    </source>
</evidence>
<evidence type="ECO:0000256" key="4">
    <source>
        <dbReference type="ARBA" id="ARBA00022692"/>
    </source>
</evidence>